<sequence>MSKTQSPSFLVKPQYHGLAETYKRKERIPPDKKEKITTPRVPRANNPTQIQERKRWKLWKSKR</sequence>
<dbReference type="AlphaFoldDB" id="A0A5S9WY29"/>
<protein>
    <submittedName>
        <fullName evidence="2">Uncharacterized protein</fullName>
    </submittedName>
</protein>
<reference evidence="2 3" key="1">
    <citation type="submission" date="2019-12" db="EMBL/GenBank/DDBJ databases">
        <authorList>
            <person name="Jiao W.-B."/>
            <person name="Schneeberger K."/>
        </authorList>
    </citation>
    <scope>NUCLEOTIDE SEQUENCE [LARGE SCALE GENOMIC DNA]</scope>
    <source>
        <strain evidence="3">cv. C24</strain>
    </source>
</reference>
<feature type="compositionally biased region" description="Basic residues" evidence="1">
    <location>
        <begin position="54"/>
        <end position="63"/>
    </location>
</feature>
<gene>
    <name evidence="2" type="ORF">C24_LOCUS7692</name>
</gene>
<evidence type="ECO:0000313" key="2">
    <source>
        <dbReference type="EMBL" id="CAA0361361.1"/>
    </source>
</evidence>
<dbReference type="Proteomes" id="UP000434276">
    <property type="component" value="Unassembled WGS sequence"/>
</dbReference>
<proteinExistence type="predicted"/>
<feature type="compositionally biased region" description="Basic and acidic residues" evidence="1">
    <location>
        <begin position="21"/>
        <end position="37"/>
    </location>
</feature>
<evidence type="ECO:0000313" key="3">
    <source>
        <dbReference type="Proteomes" id="UP000434276"/>
    </source>
</evidence>
<feature type="region of interest" description="Disordered" evidence="1">
    <location>
        <begin position="1"/>
        <end position="63"/>
    </location>
</feature>
<accession>A0A5S9WY29</accession>
<evidence type="ECO:0000256" key="1">
    <source>
        <dbReference type="SAM" id="MobiDB-lite"/>
    </source>
</evidence>
<organism evidence="2 3">
    <name type="scientific">Arabidopsis thaliana</name>
    <name type="common">Mouse-ear cress</name>
    <dbReference type="NCBI Taxonomy" id="3702"/>
    <lineage>
        <taxon>Eukaryota</taxon>
        <taxon>Viridiplantae</taxon>
        <taxon>Streptophyta</taxon>
        <taxon>Embryophyta</taxon>
        <taxon>Tracheophyta</taxon>
        <taxon>Spermatophyta</taxon>
        <taxon>Magnoliopsida</taxon>
        <taxon>eudicotyledons</taxon>
        <taxon>Gunneridae</taxon>
        <taxon>Pentapetalae</taxon>
        <taxon>rosids</taxon>
        <taxon>malvids</taxon>
        <taxon>Brassicales</taxon>
        <taxon>Brassicaceae</taxon>
        <taxon>Camelineae</taxon>
        <taxon>Arabidopsis</taxon>
    </lineage>
</organism>
<dbReference type="EMBL" id="CACSHJ010000088">
    <property type="protein sequence ID" value="CAA0361361.1"/>
    <property type="molecule type" value="Genomic_DNA"/>
</dbReference>
<name>A0A5S9WY29_ARATH</name>